<evidence type="ECO:0000313" key="1">
    <source>
        <dbReference type="Ensembl" id="ENSPPYP00000022308.2"/>
    </source>
</evidence>
<accession>H2PUC2</accession>
<dbReference type="HOGENOM" id="CLU_185683_0_0_1"/>
<sequence>MRNIFKRNQEPIVAPATTTVMIPVRPMDNSTESGGAGESQEDMFAKLKEKFFNEINKIPCECPWWLRG</sequence>
<protein>
    <submittedName>
        <fullName evidence="1">Uncharacterized protein</fullName>
    </submittedName>
</protein>
<dbReference type="Ensembl" id="ENSPPYT00000023238.2">
    <property type="protein sequence ID" value="ENSPPYP00000022308.2"/>
    <property type="gene ID" value="ENSPPYG00000019917.2"/>
</dbReference>
<reference evidence="1" key="1">
    <citation type="submission" date="2008-02" db="EMBL/GenBank/DDBJ databases">
        <title>A 6x draft sequence assembly of the Pongo pygmaeus abelii genome.</title>
        <authorList>
            <person name="Wilson R.K."/>
            <person name="Mardis E."/>
        </authorList>
    </citation>
    <scope>NUCLEOTIDE SEQUENCE [LARGE SCALE GENOMIC DNA]</scope>
</reference>
<reference evidence="1" key="2">
    <citation type="submission" date="2025-08" db="UniProtKB">
        <authorList>
            <consortium name="Ensembl"/>
        </authorList>
    </citation>
    <scope>IDENTIFICATION</scope>
</reference>
<dbReference type="eggNOG" id="KOG1028">
    <property type="taxonomic scope" value="Eukaryota"/>
</dbReference>
<name>H2PUC2_PONAB</name>
<proteinExistence type="predicted"/>
<dbReference type="Proteomes" id="UP000001595">
    <property type="component" value="Chromosome 15"/>
</dbReference>
<dbReference type="PDBsum" id="6G5G"/>
<dbReference type="GeneTree" id="ENSGT00980000203295"/>
<dbReference type="AlphaFoldDB" id="H2PUC2"/>
<organism evidence="1 2">
    <name type="scientific">Pongo abelii</name>
    <name type="common">Sumatran orangutan</name>
    <name type="synonym">Pongo pygmaeus abelii</name>
    <dbReference type="NCBI Taxonomy" id="9601"/>
    <lineage>
        <taxon>Eukaryota</taxon>
        <taxon>Metazoa</taxon>
        <taxon>Chordata</taxon>
        <taxon>Craniata</taxon>
        <taxon>Vertebrata</taxon>
        <taxon>Euteleostomi</taxon>
        <taxon>Mammalia</taxon>
        <taxon>Eutheria</taxon>
        <taxon>Euarchontoglires</taxon>
        <taxon>Primates</taxon>
        <taxon>Haplorrhini</taxon>
        <taxon>Catarrhini</taxon>
        <taxon>Hominidae</taxon>
        <taxon>Pongo</taxon>
    </lineage>
</organism>
<reference evidence="1" key="3">
    <citation type="submission" date="2025-09" db="UniProtKB">
        <authorList>
            <consortium name="Ensembl"/>
        </authorList>
    </citation>
    <scope>IDENTIFICATION</scope>
</reference>
<dbReference type="InParanoid" id="H2PUC2"/>
<dbReference type="CDD" id="cd21964">
    <property type="entry name" value="Syt2_N"/>
    <property type="match status" value="1"/>
</dbReference>
<evidence type="ECO:0000313" key="2">
    <source>
        <dbReference type="Proteomes" id="UP000001595"/>
    </source>
</evidence>
<keyword evidence="2" id="KW-1185">Reference proteome</keyword>